<feature type="region of interest" description="Disordered" evidence="1">
    <location>
        <begin position="153"/>
        <end position="173"/>
    </location>
</feature>
<dbReference type="Proteomes" id="UP000504606">
    <property type="component" value="Unplaced"/>
</dbReference>
<dbReference type="OrthoDB" id="10552624at2759"/>
<evidence type="ECO:0000256" key="1">
    <source>
        <dbReference type="SAM" id="MobiDB-lite"/>
    </source>
</evidence>
<name>A0A9C6XR51_FRAOC</name>
<evidence type="ECO:0000313" key="2">
    <source>
        <dbReference type="Proteomes" id="UP000504606"/>
    </source>
</evidence>
<feature type="compositionally biased region" description="Low complexity" evidence="1">
    <location>
        <begin position="154"/>
        <end position="173"/>
    </location>
</feature>
<feature type="region of interest" description="Disordered" evidence="1">
    <location>
        <begin position="98"/>
        <end position="125"/>
    </location>
</feature>
<dbReference type="GeneID" id="127750424"/>
<gene>
    <name evidence="3" type="primary">LOC127750424</name>
</gene>
<sequence length="216" mass="22914">MYIPTDPCGGSGADLRYHQLLTMLKPQPTEPNIQAVVARAGPTSTPAAAPQAKANKDINIDVISAKCYDAKMPPTLAPPLLIDADNYMLRDVRPRSLSHGALQRPPRTPHGSPAPQQQDGPAGPQHGHLDLDMFCVRETVNSLAAAVRKLNLPSSRGSSPVSTSSENVSSKSNCSEESVSSCARTLSLHGMLCTCRLTCCCLCSSLCSPDCHACLH</sequence>
<reference evidence="3" key="2">
    <citation type="submission" date="2025-08" db="UniProtKB">
        <authorList>
            <consortium name="RefSeq"/>
        </authorList>
    </citation>
    <scope>IDENTIFICATION</scope>
    <source>
        <tissue evidence="3">Whole organism</tissue>
    </source>
</reference>
<feature type="non-terminal residue" evidence="3">
    <location>
        <position position="216"/>
    </location>
</feature>
<evidence type="ECO:0000313" key="3">
    <source>
        <dbReference type="RefSeq" id="XP_052128084.1"/>
    </source>
</evidence>
<accession>A0A9C6XR51</accession>
<reference evidence="3" key="1">
    <citation type="journal article" date="2018" name="Proc. Natl. Acad. Sci. U.S.A.">
        <title>Phylogenomics and the evolution of hemipteroid insects.</title>
        <authorList>
            <person name="Johnson K.P."/>
            <person name="Dietrich C.H."/>
            <person name="Friedrich F."/>
            <person name="Beutel R.G."/>
            <person name="Wipfler B."/>
            <person name="Peters R.S."/>
            <person name="Allen J.M."/>
            <person name="Petersen M."/>
            <person name="Donath A."/>
            <person name="Walden K.K."/>
            <person name="Kozlov A.M."/>
            <person name="Podsiadlowski L."/>
            <person name="Mayer C."/>
            <person name="Meusemann K."/>
            <person name="Vasilikopoulos A."/>
            <person name="Waterhouse R.M."/>
            <person name="Cameron S.L."/>
            <person name="Weirauch C."/>
            <person name="Swanson D.R."/>
            <person name="Percy D.M."/>
            <person name="Hardy N.B."/>
            <person name="Terry I."/>
            <person name="Liu S."/>
            <person name="Zhou X."/>
            <person name="Misof B."/>
            <person name="Robertson H.M."/>
            <person name="Yoshizawa K."/>
        </authorList>
    </citation>
    <scope>NUCLEOTIDE SEQUENCE</scope>
    <source>
        <tissue evidence="3">Whole organism</tissue>
    </source>
</reference>
<dbReference type="RefSeq" id="XP_052128084.1">
    <property type="nucleotide sequence ID" value="XM_052272124.1"/>
</dbReference>
<protein>
    <submittedName>
        <fullName evidence="3">Uncharacterized protein LOC127750424</fullName>
    </submittedName>
</protein>
<organism evidence="2 3">
    <name type="scientific">Frankliniella occidentalis</name>
    <name type="common">Western flower thrips</name>
    <name type="synonym">Euthrips occidentalis</name>
    <dbReference type="NCBI Taxonomy" id="133901"/>
    <lineage>
        <taxon>Eukaryota</taxon>
        <taxon>Metazoa</taxon>
        <taxon>Ecdysozoa</taxon>
        <taxon>Arthropoda</taxon>
        <taxon>Hexapoda</taxon>
        <taxon>Insecta</taxon>
        <taxon>Pterygota</taxon>
        <taxon>Neoptera</taxon>
        <taxon>Paraneoptera</taxon>
        <taxon>Thysanoptera</taxon>
        <taxon>Terebrantia</taxon>
        <taxon>Thripoidea</taxon>
        <taxon>Thripidae</taxon>
        <taxon>Frankliniella</taxon>
    </lineage>
</organism>
<dbReference type="KEGG" id="foc:127750424"/>
<dbReference type="AlphaFoldDB" id="A0A9C6XR51"/>
<proteinExistence type="predicted"/>
<feature type="compositionally biased region" description="Low complexity" evidence="1">
    <location>
        <begin position="111"/>
        <end position="125"/>
    </location>
</feature>
<keyword evidence="2" id="KW-1185">Reference proteome</keyword>